<feature type="domain" description="EGF-like" evidence="18">
    <location>
        <begin position="526"/>
        <end position="565"/>
    </location>
</feature>
<dbReference type="Pfam" id="PF01414">
    <property type="entry name" value="DSL"/>
    <property type="match status" value="1"/>
</dbReference>
<evidence type="ECO:0000256" key="15">
    <source>
        <dbReference type="SAM" id="MobiDB-lite"/>
    </source>
</evidence>
<dbReference type="FunFam" id="2.10.25.10:FF:000006">
    <property type="entry name" value="Versican core protein-like isoform 1"/>
    <property type="match status" value="1"/>
</dbReference>
<feature type="domain" description="EGF-like" evidence="18">
    <location>
        <begin position="224"/>
        <end position="257"/>
    </location>
</feature>
<feature type="domain" description="EGF-like" evidence="18">
    <location>
        <begin position="330"/>
        <end position="367"/>
    </location>
</feature>
<evidence type="ECO:0000256" key="11">
    <source>
        <dbReference type="PROSITE-ProRule" id="PRU00076"/>
    </source>
</evidence>
<evidence type="ECO:0000256" key="9">
    <source>
        <dbReference type="ARBA" id="ARBA00023157"/>
    </source>
</evidence>
<feature type="domain" description="EGF-like" evidence="18">
    <location>
        <begin position="407"/>
        <end position="443"/>
    </location>
</feature>
<dbReference type="SMART" id="SM00179">
    <property type="entry name" value="EGF_CA"/>
    <property type="match status" value="7"/>
</dbReference>
<evidence type="ECO:0000256" key="1">
    <source>
        <dbReference type="ARBA" id="ARBA00004479"/>
    </source>
</evidence>
<evidence type="ECO:0000259" key="18">
    <source>
        <dbReference type="PROSITE" id="PS50026"/>
    </source>
</evidence>
<feature type="domain" description="DSL" evidence="19">
    <location>
        <begin position="177"/>
        <end position="221"/>
    </location>
</feature>
<dbReference type="InterPro" id="IPR013032">
    <property type="entry name" value="EGF-like_CS"/>
</dbReference>
<feature type="disulfide bond" evidence="11">
    <location>
        <begin position="395"/>
        <end position="404"/>
    </location>
</feature>
<dbReference type="GO" id="GO:0048018">
    <property type="term" value="F:receptor ligand activity"/>
    <property type="evidence" value="ECO:0007669"/>
    <property type="project" value="UniProtKB-ARBA"/>
</dbReference>
<evidence type="ECO:0000256" key="10">
    <source>
        <dbReference type="ARBA" id="ARBA00023180"/>
    </source>
</evidence>
<dbReference type="GO" id="GO:0016330">
    <property type="term" value="P:second mitotic wave involved in compound eye morphogenesis"/>
    <property type="evidence" value="ECO:0007669"/>
    <property type="project" value="UniProtKB-ARBA"/>
</dbReference>
<dbReference type="SMART" id="SM00181">
    <property type="entry name" value="EGF"/>
    <property type="match status" value="9"/>
</dbReference>
<dbReference type="GO" id="GO:0045179">
    <property type="term" value="C:apical cortex"/>
    <property type="evidence" value="ECO:0007669"/>
    <property type="project" value="UniProtKB-ARBA"/>
</dbReference>
<feature type="region of interest" description="Disordered" evidence="15">
    <location>
        <begin position="753"/>
        <end position="808"/>
    </location>
</feature>
<dbReference type="GO" id="GO:0016020">
    <property type="term" value="C:membrane"/>
    <property type="evidence" value="ECO:0007669"/>
    <property type="project" value="UniProtKB-SubCell"/>
</dbReference>
<feature type="disulfide bond" evidence="12">
    <location>
        <begin position="179"/>
        <end position="188"/>
    </location>
</feature>
<evidence type="ECO:0000256" key="8">
    <source>
        <dbReference type="ARBA" id="ARBA00023136"/>
    </source>
</evidence>
<dbReference type="PROSITE" id="PS01186">
    <property type="entry name" value="EGF_2"/>
    <property type="match status" value="7"/>
</dbReference>
<feature type="disulfide bond" evidence="11">
    <location>
        <begin position="318"/>
        <end position="327"/>
    </location>
</feature>
<dbReference type="PROSITE" id="PS50026">
    <property type="entry name" value="EGF_3"/>
    <property type="match status" value="8"/>
</dbReference>
<proteinExistence type="evidence at transcript level"/>
<accession>A0MK38</accession>
<dbReference type="Gene3D" id="2.10.25.10">
    <property type="entry name" value="Laminin"/>
    <property type="match status" value="8"/>
</dbReference>
<keyword evidence="3 11" id="KW-0245">EGF-like domain</keyword>
<dbReference type="PANTHER" id="PTHR24044:SF488">
    <property type="entry name" value="NEUROGENIC LOCUS PROTEIN DELTA"/>
    <property type="match status" value="1"/>
</dbReference>
<dbReference type="AlphaFoldDB" id="A0MK38"/>
<evidence type="ECO:0000256" key="2">
    <source>
        <dbReference type="ARBA" id="ARBA00022473"/>
    </source>
</evidence>
<dbReference type="GO" id="GO:0005509">
    <property type="term" value="F:calcium ion binding"/>
    <property type="evidence" value="ECO:0007669"/>
    <property type="project" value="InterPro"/>
</dbReference>
<feature type="disulfide bond" evidence="12">
    <location>
        <begin position="192"/>
        <end position="204"/>
    </location>
</feature>
<feature type="disulfide bond" evidence="11">
    <location>
        <begin position="555"/>
        <end position="564"/>
    </location>
</feature>
<feature type="signal peptide" evidence="17">
    <location>
        <begin position="1"/>
        <end position="23"/>
    </location>
</feature>
<dbReference type="Pfam" id="PF07657">
    <property type="entry name" value="MNNL"/>
    <property type="match status" value="1"/>
</dbReference>
<dbReference type="InterPro" id="IPR009030">
    <property type="entry name" value="Growth_fac_rcpt_cys_sf"/>
</dbReference>
<dbReference type="PROSITE" id="PS00022">
    <property type="entry name" value="EGF_1"/>
    <property type="match status" value="9"/>
</dbReference>
<organism evidence="20">
    <name type="scientific">Parhyale hawaiensis</name>
    <dbReference type="NCBI Taxonomy" id="317513"/>
    <lineage>
        <taxon>Eukaryota</taxon>
        <taxon>Metazoa</taxon>
        <taxon>Ecdysozoa</taxon>
        <taxon>Arthropoda</taxon>
        <taxon>Crustacea</taxon>
        <taxon>Multicrustacea</taxon>
        <taxon>Malacostraca</taxon>
        <taxon>Eumalacostraca</taxon>
        <taxon>Peracarida</taxon>
        <taxon>Amphipoda</taxon>
        <taxon>Senticaudata</taxon>
        <taxon>Talitrida</taxon>
        <taxon>Hyaloidea</taxon>
        <taxon>Hyalidae</taxon>
        <taxon>Parhyale</taxon>
    </lineage>
</organism>
<evidence type="ECO:0000256" key="12">
    <source>
        <dbReference type="PROSITE-ProRule" id="PRU00377"/>
    </source>
</evidence>
<comment type="function">
    <text evidence="13">Putative Notch ligand involved in the mediation of Notch signaling.</text>
</comment>
<sequence length="829" mass="91072">MRWLTFTAVIPILLLALSQQVSSNAIFELQLKSFLNHKGYNSEGHCCNGFRNTSGRCSEKCLTKFRVCLKVYQEVIDYRSPCTFGEINTPVLGENEIDFSQVHTEGFVNPVQFSLDSWQDTFSLIIEAWHEGNTTDPIADAVLVQRLMTQRSLDVDPVWSVHEESTDHSTLSYQYRVVCQEHYYGKGCRKWCRPRDDSFGHYVCDSDGNIKCLDGWQEPQGYCNTPTCRPGCHPKQGFCEKPNQCQCHLGWQGENCDQCMIYPGCDHGTCNSPWECTCDEGWGGLFCNLDLNYCTNHKPCKNGATCFNTSPGSYSCQCPPGFSGTNCEVTNHTCATDPCLNGGTCLDTGDDGFVCQCPTGFTGQYCHISGKTCSDRPCLNNGACLDTKSGFQCQCPPGFEGETCQIAVNECDSNPCFNGGSCVDEHAGFTCVCSPGYTGKQCETNRNDCVQKPCLNNGVCIDGINSFKCQCPRGFYGELCESIEACGSAPCANGGICIPTFDGTTKFRCNCKSGWGGRLCNQPKVNSSPCESSPCQNGGICSEAPELSNGYRCTCPQGLIGPQCTVPIQNHTGQAQARVAMSSGQIVLIVIFSVAVPVLAISFVVAIICMKRRRRIERAKQDEEARRQNEQNLIHNAVNNKCLENHMIFNSLDYPVKPINTDSQYKQIPGTHYPKSYLSSDSKSHQLSSTYEDCPKKAVENAYSIAPARSTKTLNTDSSRLSLASRLEKDLDAACGRRVYDDCSNKSYCKTPDHTSSANYTPAPLSSSSGSRSGSGSLSQQQQQQQIDQRTHVSNNTLSSTCSPSTCTTPSSVYVIEEHYDDDYFATQV</sequence>
<feature type="disulfide bond" evidence="11">
    <location>
        <begin position="511"/>
        <end position="520"/>
    </location>
</feature>
<dbReference type="InterPro" id="IPR050906">
    <property type="entry name" value="Notch_signaling"/>
</dbReference>
<feature type="domain" description="EGF-like" evidence="18">
    <location>
        <begin position="445"/>
        <end position="481"/>
    </location>
</feature>
<dbReference type="InterPro" id="IPR000742">
    <property type="entry name" value="EGF"/>
</dbReference>
<evidence type="ECO:0000256" key="13">
    <source>
        <dbReference type="RuleBase" id="RU280815"/>
    </source>
</evidence>
<dbReference type="InterPro" id="IPR001774">
    <property type="entry name" value="DSL"/>
</dbReference>
<feature type="disulfide bond" evidence="11">
    <location>
        <begin position="357"/>
        <end position="366"/>
    </location>
</feature>
<feature type="chain" id="PRO_5002628010" description="Delta-like protein" evidence="17">
    <location>
        <begin position="24"/>
        <end position="829"/>
    </location>
</feature>
<evidence type="ECO:0000256" key="16">
    <source>
        <dbReference type="SAM" id="Phobius"/>
    </source>
</evidence>
<dbReference type="GO" id="GO:0009986">
    <property type="term" value="C:cell surface"/>
    <property type="evidence" value="ECO:0007669"/>
    <property type="project" value="UniProtKB-ARBA"/>
</dbReference>
<dbReference type="FunFam" id="2.10.25.10:FF:000064">
    <property type="entry name" value="Delta-like protein"/>
    <property type="match status" value="1"/>
</dbReference>
<evidence type="ECO:0000256" key="5">
    <source>
        <dbReference type="ARBA" id="ARBA00022729"/>
    </source>
</evidence>
<keyword evidence="8 13" id="KW-0472">Membrane</keyword>
<comment type="caution">
    <text evidence="11">Lacks conserved residue(s) required for the propagation of feature annotation.</text>
</comment>
<dbReference type="InterPro" id="IPR000152">
    <property type="entry name" value="EGF-type_Asp/Asn_hydroxyl_site"/>
</dbReference>
<feature type="domain" description="EGF-like" evidence="18">
    <location>
        <begin position="482"/>
        <end position="521"/>
    </location>
</feature>
<keyword evidence="10" id="KW-0325">Glycoprotein</keyword>
<keyword evidence="9 11" id="KW-1015">Disulfide bond</keyword>
<dbReference type="FunFam" id="2.10.25.140:FF:000001">
    <property type="entry name" value="Delta-like protein"/>
    <property type="match status" value="1"/>
</dbReference>
<dbReference type="SUPFAM" id="SSF57184">
    <property type="entry name" value="Growth factor receptor domain"/>
    <property type="match status" value="1"/>
</dbReference>
<feature type="transmembrane region" description="Helical" evidence="16">
    <location>
        <begin position="586"/>
        <end position="610"/>
    </location>
</feature>
<evidence type="ECO:0000313" key="20">
    <source>
        <dbReference type="EMBL" id="ABK56704.1"/>
    </source>
</evidence>
<dbReference type="CDD" id="cd00054">
    <property type="entry name" value="EGF_CA"/>
    <property type="match status" value="6"/>
</dbReference>
<dbReference type="Gene3D" id="2.60.40.3510">
    <property type="match status" value="1"/>
</dbReference>
<keyword evidence="14" id="KW-0175">Coiled coil</keyword>
<dbReference type="GO" id="GO:0042063">
    <property type="term" value="P:gliogenesis"/>
    <property type="evidence" value="ECO:0007669"/>
    <property type="project" value="UniProtKB-ARBA"/>
</dbReference>
<dbReference type="PROSITE" id="PS01187">
    <property type="entry name" value="EGF_CA"/>
    <property type="match status" value="1"/>
</dbReference>
<dbReference type="InterPro" id="IPR001881">
    <property type="entry name" value="EGF-like_Ca-bd_dom"/>
</dbReference>
<dbReference type="SMART" id="SM00051">
    <property type="entry name" value="DSL"/>
    <property type="match status" value="1"/>
</dbReference>
<evidence type="ECO:0000256" key="7">
    <source>
        <dbReference type="ARBA" id="ARBA00022989"/>
    </source>
</evidence>
<keyword evidence="7 13" id="KW-1133">Transmembrane helix</keyword>
<dbReference type="FunFam" id="2.10.25.10:FF:000018">
    <property type="entry name" value="Delta-like 1"/>
    <property type="match status" value="1"/>
</dbReference>
<dbReference type="GO" id="GO:0046331">
    <property type="term" value="P:lateral inhibition"/>
    <property type="evidence" value="ECO:0007669"/>
    <property type="project" value="UniProtKB-ARBA"/>
</dbReference>
<dbReference type="Pfam" id="PF00008">
    <property type="entry name" value="EGF"/>
    <property type="match status" value="5"/>
</dbReference>
<keyword evidence="5 13" id="KW-0732">Signal</keyword>
<feature type="compositionally biased region" description="Low complexity" evidence="15">
    <location>
        <begin position="794"/>
        <end position="808"/>
    </location>
</feature>
<dbReference type="InterPro" id="IPR011651">
    <property type="entry name" value="Notch_ligand_N"/>
</dbReference>
<dbReference type="FunFam" id="2.10.25.10:FF:000185">
    <property type="entry name" value="basement membrane-specific heparan sulfate proteoglycan core protein-like"/>
    <property type="match status" value="2"/>
</dbReference>
<feature type="disulfide bond" evidence="11">
    <location>
        <begin position="433"/>
        <end position="442"/>
    </location>
</feature>
<dbReference type="FunFam" id="2.10.25.10:FF:000004">
    <property type="entry name" value="Neurogenic locus notch 1"/>
    <property type="match status" value="1"/>
</dbReference>
<dbReference type="FunFam" id="2.10.25.10:FF:000173">
    <property type="entry name" value="Neurogenic locus notch protein 2"/>
    <property type="match status" value="1"/>
</dbReference>
<evidence type="ECO:0000256" key="3">
    <source>
        <dbReference type="ARBA" id="ARBA00022536"/>
    </source>
</evidence>
<feature type="disulfide bond" evidence="11">
    <location>
        <begin position="247"/>
        <end position="256"/>
    </location>
</feature>
<protein>
    <recommendedName>
        <fullName evidence="13">Delta-like protein</fullName>
    </recommendedName>
</protein>
<dbReference type="EMBL" id="DQ917570">
    <property type="protein sequence ID" value="ABK56704.1"/>
    <property type="molecule type" value="mRNA"/>
</dbReference>
<dbReference type="GO" id="GO:0043208">
    <property type="term" value="F:glycosphingolipid binding"/>
    <property type="evidence" value="ECO:0007669"/>
    <property type="project" value="UniProtKB-ARBA"/>
</dbReference>
<dbReference type="GO" id="GO:0030718">
    <property type="term" value="P:germ-line stem cell population maintenance"/>
    <property type="evidence" value="ECO:0007669"/>
    <property type="project" value="UniProtKB-ARBA"/>
</dbReference>
<name>A0MK38_9CRUS</name>
<keyword evidence="6 13" id="KW-0677">Repeat</keyword>
<dbReference type="PROSITE" id="PS51051">
    <property type="entry name" value="DSL"/>
    <property type="match status" value="1"/>
</dbReference>
<comment type="subcellular location">
    <subcellularLocation>
        <location evidence="1 13">Membrane</location>
        <topology evidence="1 13">Single-pass type I membrane protein</topology>
    </subcellularLocation>
</comment>
<evidence type="ECO:0000256" key="14">
    <source>
        <dbReference type="SAM" id="Coils"/>
    </source>
</evidence>
<dbReference type="Gene3D" id="2.10.25.140">
    <property type="match status" value="1"/>
</dbReference>
<dbReference type="GO" id="GO:0005112">
    <property type="term" value="F:Notch binding"/>
    <property type="evidence" value="ECO:0007669"/>
    <property type="project" value="TreeGrafter"/>
</dbReference>
<feature type="domain" description="EGF-like" evidence="18">
    <location>
        <begin position="369"/>
        <end position="405"/>
    </location>
</feature>
<dbReference type="PANTHER" id="PTHR24044">
    <property type="entry name" value="NOTCH LIGAND FAMILY MEMBER"/>
    <property type="match status" value="1"/>
</dbReference>
<dbReference type="Pfam" id="PF21700">
    <property type="entry name" value="EGF_DL_JAG"/>
    <property type="match status" value="1"/>
</dbReference>
<keyword evidence="2 13" id="KW-0217">Developmental protein</keyword>
<dbReference type="Pfam" id="PF12661">
    <property type="entry name" value="hEGF"/>
    <property type="match status" value="2"/>
</dbReference>
<feature type="domain" description="EGF-like" evidence="18">
    <location>
        <begin position="290"/>
        <end position="328"/>
    </location>
</feature>
<feature type="disulfide bond" evidence="11">
    <location>
        <begin position="471"/>
        <end position="480"/>
    </location>
</feature>
<evidence type="ECO:0000259" key="19">
    <source>
        <dbReference type="PROSITE" id="PS51051"/>
    </source>
</evidence>
<reference evidence="20" key="1">
    <citation type="submission" date="2016-12" db="EMBL/GenBank/DDBJ databases">
        <title>Notch signaling and segmentation in the crustacean, Parhyale hawaiensis.</title>
        <authorList>
            <person name="O'Day K.E."/>
            <person name="Jaramillo C.A."/>
            <person name="Browne W.E."/>
            <person name="Parchem R.J."/>
            <person name="Protas M.E."/>
            <person name="Lear B.C."/>
            <person name="Patel N.H."/>
        </authorList>
    </citation>
    <scope>NUCLEOTIDE SEQUENCE</scope>
</reference>
<evidence type="ECO:0000256" key="17">
    <source>
        <dbReference type="SAM" id="SignalP"/>
    </source>
</evidence>
<dbReference type="GO" id="GO:0007219">
    <property type="term" value="P:Notch signaling pathway"/>
    <property type="evidence" value="ECO:0007669"/>
    <property type="project" value="InterPro"/>
</dbReference>
<feature type="coiled-coil region" evidence="14">
    <location>
        <begin position="613"/>
        <end position="640"/>
    </location>
</feature>
<dbReference type="PROSITE" id="PS00010">
    <property type="entry name" value="ASX_HYDROXYL"/>
    <property type="match status" value="3"/>
</dbReference>
<dbReference type="PRINTS" id="PR00010">
    <property type="entry name" value="EGFBLOOD"/>
</dbReference>
<evidence type="ECO:0000256" key="4">
    <source>
        <dbReference type="ARBA" id="ARBA00022692"/>
    </source>
</evidence>
<dbReference type="SUPFAM" id="SSF57196">
    <property type="entry name" value="EGF/Laminin"/>
    <property type="match status" value="5"/>
</dbReference>
<keyword evidence="4 13" id="KW-0812">Transmembrane</keyword>
<feature type="compositionally biased region" description="Low complexity" evidence="15">
    <location>
        <begin position="766"/>
        <end position="786"/>
    </location>
</feature>
<dbReference type="InterPro" id="IPR018097">
    <property type="entry name" value="EGF_Ca-bd_CS"/>
</dbReference>
<evidence type="ECO:0000256" key="6">
    <source>
        <dbReference type="ARBA" id="ARBA00022737"/>
    </source>
</evidence>